<dbReference type="EMBL" id="CM045771">
    <property type="protein sequence ID" value="KAI7988936.1"/>
    <property type="molecule type" value="Genomic_DNA"/>
</dbReference>
<accession>A0ACC0FLY0</accession>
<proteinExistence type="predicted"/>
<name>A0ACC0FLY0_9ERIC</name>
<gene>
    <name evidence="1" type="ORF">LOK49_LG13G02517</name>
</gene>
<reference evidence="1 2" key="1">
    <citation type="journal article" date="2022" name="Plant J.">
        <title>Chromosome-level genome of Camellia lanceoleosa provides a valuable resource for understanding genome evolution and self-incompatibility.</title>
        <authorList>
            <person name="Gong W."/>
            <person name="Xiao S."/>
            <person name="Wang L."/>
            <person name="Liao Z."/>
            <person name="Chang Y."/>
            <person name="Mo W."/>
            <person name="Hu G."/>
            <person name="Li W."/>
            <person name="Zhao G."/>
            <person name="Zhu H."/>
            <person name="Hu X."/>
            <person name="Ji K."/>
            <person name="Xiang X."/>
            <person name="Song Q."/>
            <person name="Yuan D."/>
            <person name="Jin S."/>
            <person name="Zhang L."/>
        </authorList>
    </citation>
    <scope>NUCLEOTIDE SEQUENCE [LARGE SCALE GENOMIC DNA]</scope>
    <source>
        <strain evidence="1">SQ_2022a</strain>
    </source>
</reference>
<feature type="non-terminal residue" evidence="1">
    <location>
        <position position="1"/>
    </location>
</feature>
<protein>
    <submittedName>
        <fullName evidence="1">Uncharacterized protein</fullName>
    </submittedName>
</protein>
<evidence type="ECO:0000313" key="1">
    <source>
        <dbReference type="EMBL" id="KAI7988936.1"/>
    </source>
</evidence>
<evidence type="ECO:0000313" key="2">
    <source>
        <dbReference type="Proteomes" id="UP001060215"/>
    </source>
</evidence>
<dbReference type="Proteomes" id="UP001060215">
    <property type="component" value="Chromosome 14"/>
</dbReference>
<comment type="caution">
    <text evidence="1">The sequence shown here is derived from an EMBL/GenBank/DDBJ whole genome shotgun (WGS) entry which is preliminary data.</text>
</comment>
<organism evidence="1 2">
    <name type="scientific">Camellia lanceoleosa</name>
    <dbReference type="NCBI Taxonomy" id="1840588"/>
    <lineage>
        <taxon>Eukaryota</taxon>
        <taxon>Viridiplantae</taxon>
        <taxon>Streptophyta</taxon>
        <taxon>Embryophyta</taxon>
        <taxon>Tracheophyta</taxon>
        <taxon>Spermatophyta</taxon>
        <taxon>Magnoliopsida</taxon>
        <taxon>eudicotyledons</taxon>
        <taxon>Gunneridae</taxon>
        <taxon>Pentapetalae</taxon>
        <taxon>asterids</taxon>
        <taxon>Ericales</taxon>
        <taxon>Theaceae</taxon>
        <taxon>Camellia</taxon>
    </lineage>
</organism>
<sequence>LGRVDREKELKLVHWEDMYHKPYFWFTFYIQVNFCRFCLILFFPLQLIEFEGGGLAVGLSCTHLLIDPTCAAMFIKAWADITLGGKMLSPPLFYPLPLQRPINKKINRKPYTTLVDHYKSSLKKPIPIKTVPQHKTVTFSFTQEMSSFFWVIVNKTKRKRNGLTNMSICLDMRKLLGLDNDLFGNCMVYNKVHGKGFGENGLLCGFNPICFSCYIEPEFGERKVLILPYPDGVVMVTLPEDEVVKMCEDDLLLHFNPRILMGFRKN</sequence>
<keyword evidence="2" id="KW-1185">Reference proteome</keyword>